<name>A0A8H3ABX0_9AGAM</name>
<dbReference type="EMBL" id="CAJMWX010000228">
    <property type="protein sequence ID" value="CAE6409003.1"/>
    <property type="molecule type" value="Genomic_DNA"/>
</dbReference>
<feature type="transmembrane region" description="Helical" evidence="1">
    <location>
        <begin position="422"/>
        <end position="442"/>
    </location>
</feature>
<reference evidence="2" key="1">
    <citation type="submission" date="2021-01" db="EMBL/GenBank/DDBJ databases">
        <authorList>
            <person name="Kaushik A."/>
        </authorList>
    </citation>
    <scope>NUCLEOTIDE SEQUENCE</scope>
    <source>
        <strain evidence="2">AG4-R118</strain>
    </source>
</reference>
<keyword evidence="1" id="KW-0472">Membrane</keyword>
<keyword evidence="1" id="KW-1133">Transmembrane helix</keyword>
<dbReference type="Proteomes" id="UP000663888">
    <property type="component" value="Unassembled WGS sequence"/>
</dbReference>
<keyword evidence="1" id="KW-0812">Transmembrane</keyword>
<protein>
    <submittedName>
        <fullName evidence="2">Uncharacterized protein</fullName>
    </submittedName>
</protein>
<proteinExistence type="predicted"/>
<organism evidence="2 3">
    <name type="scientific">Rhizoctonia solani</name>
    <dbReference type="NCBI Taxonomy" id="456999"/>
    <lineage>
        <taxon>Eukaryota</taxon>
        <taxon>Fungi</taxon>
        <taxon>Dikarya</taxon>
        <taxon>Basidiomycota</taxon>
        <taxon>Agaricomycotina</taxon>
        <taxon>Agaricomycetes</taxon>
        <taxon>Cantharellales</taxon>
        <taxon>Ceratobasidiaceae</taxon>
        <taxon>Rhizoctonia</taxon>
    </lineage>
</organism>
<sequence length="662" mass="75656">MTLNPSSLCDSSIRPYSCQSMKGLSNYSFNRSKGEHDYRQLARINFPGGWGDQESTIFHWYRLQPYSQFQSIEYRKYLDGVQHEYILVLLKDDDGHPVNSCCRLERVADPAHRVEAIDSSGTSAFDFVQTVDYESCKASKLIAHITFPRAFNLLDILGICYGIQSHHKAKRYTLQQFNCYFFSWTVILCLARRAADWESIICDNIKKVQESIINHVDNIRSPDNLTAWALIFSQDNRLTTQNMPNMTDMFHSKLLSASFSKLVDKLVCPLLWCDNQDPNRFRSDMAESLYSGLSSVADEEVDHIFHNMRIQDIQIGQRSTSFVPEMARIFLTLWLKFYYDANYAQRSHEAKKSSFELTERSPLSPQVKKLGTLPRVRYEVLGALNLAIAILHSIVFSIVLSWDAYDRSKATLRNSALWEPLHGPLSVGKVVFFIPSFLYTSFSYLKENRLYQDVSAGDIELRAQRGSSPHKRRTYEKFVHAMNESIKVYTGRYPTKNASELRDSVVETIQFFYGRSSIVRLEALGRGRITTLWKTGLRTDIASEISTAIIHNFVNPASGVGCLFEWSTENNTEGDSGPKSKSRLISHPEIQNIIRGRIHCLSKREVEFAPIMRYAQHIPFTNSPQESKGEMESAIEDIWGLCGRLTAEARPNQVGSLSTSFE</sequence>
<feature type="transmembrane region" description="Helical" evidence="1">
    <location>
        <begin position="378"/>
        <end position="402"/>
    </location>
</feature>
<evidence type="ECO:0000313" key="3">
    <source>
        <dbReference type="Proteomes" id="UP000663888"/>
    </source>
</evidence>
<evidence type="ECO:0000256" key="1">
    <source>
        <dbReference type="SAM" id="Phobius"/>
    </source>
</evidence>
<gene>
    <name evidence="2" type="ORF">RDB_LOCUS10174</name>
</gene>
<dbReference type="AlphaFoldDB" id="A0A8H3ABX0"/>
<accession>A0A8H3ABX0</accession>
<evidence type="ECO:0000313" key="2">
    <source>
        <dbReference type="EMBL" id="CAE6409003.1"/>
    </source>
</evidence>
<comment type="caution">
    <text evidence="2">The sequence shown here is derived from an EMBL/GenBank/DDBJ whole genome shotgun (WGS) entry which is preliminary data.</text>
</comment>